<dbReference type="EMBL" id="SJPF01000003">
    <property type="protein sequence ID" value="TWT33128.1"/>
    <property type="molecule type" value="Genomic_DNA"/>
</dbReference>
<feature type="region of interest" description="Disordered" evidence="1">
    <location>
        <begin position="443"/>
        <end position="470"/>
    </location>
</feature>
<evidence type="ECO:0000256" key="1">
    <source>
        <dbReference type="SAM" id="MobiDB-lite"/>
    </source>
</evidence>
<sequence precursor="true">MNFDARAALFVSLSFFAPGISVAAEQSVELKVGPAAQNRVCKVVMEVEGTVRVNPDGTKLREFPMALTGTLQYDERLLGSDSPLAAVRKYDEAWADMKLNGQDERTTLPASKTLVAAELEGGRQELYLPEGHFTRGELDLINVQCSSLLTGIFLPKGKVKVGESWTFENDRLAELFLLDAVSQNDMKAKLVQITETQAKMELTGTIAGAIGGVATDLSVKAKINFNLQSQTIEWVAAAIDENRAIAHNAPGFKVKAVIRMLSQPVETPVSALSDAQLAKVDLTPNEGKLLLDYESKEAGFGLLLERDWTMMSETAKQSVFRLVKQGDLIAQCNVTRISNLKPGEQMTLEAFQQEVQKSLGKNFGEFADASEKVTSHGLRQLRVTANGVAEGMPIEWIYYLFSDDSGRRYSIVFTLETKLAEKFAEGDRNFAAGFDMLALPEPKTTAASEDSQDAATVRSAKSPETSVLKK</sequence>
<evidence type="ECO:0000313" key="4">
    <source>
        <dbReference type="Proteomes" id="UP000318878"/>
    </source>
</evidence>
<comment type="caution">
    <text evidence="3">The sequence shown here is derived from an EMBL/GenBank/DDBJ whole genome shotgun (WGS) entry which is preliminary data.</text>
</comment>
<feature type="chain" id="PRO_5022858179" description="SLA1 homology domain-containing protein" evidence="2">
    <location>
        <begin position="24"/>
        <end position="470"/>
    </location>
</feature>
<keyword evidence="4" id="KW-1185">Reference proteome</keyword>
<dbReference type="Proteomes" id="UP000318878">
    <property type="component" value="Unassembled WGS sequence"/>
</dbReference>
<organism evidence="3 4">
    <name type="scientific">Blastopirellula retiformator</name>
    <dbReference type="NCBI Taxonomy" id="2527970"/>
    <lineage>
        <taxon>Bacteria</taxon>
        <taxon>Pseudomonadati</taxon>
        <taxon>Planctomycetota</taxon>
        <taxon>Planctomycetia</taxon>
        <taxon>Pirellulales</taxon>
        <taxon>Pirellulaceae</taxon>
        <taxon>Blastopirellula</taxon>
    </lineage>
</organism>
<feature type="signal peptide" evidence="2">
    <location>
        <begin position="1"/>
        <end position="23"/>
    </location>
</feature>
<accession>A0A5C5V3K0</accession>
<evidence type="ECO:0008006" key="5">
    <source>
        <dbReference type="Google" id="ProtNLM"/>
    </source>
</evidence>
<gene>
    <name evidence="3" type="ORF">Enr8_29480</name>
</gene>
<evidence type="ECO:0000256" key="2">
    <source>
        <dbReference type="SAM" id="SignalP"/>
    </source>
</evidence>
<name>A0A5C5V3K0_9BACT</name>
<dbReference type="OrthoDB" id="280947at2"/>
<proteinExistence type="predicted"/>
<reference evidence="3 4" key="1">
    <citation type="submission" date="2019-02" db="EMBL/GenBank/DDBJ databases">
        <title>Deep-cultivation of Planctomycetes and their phenomic and genomic characterization uncovers novel biology.</title>
        <authorList>
            <person name="Wiegand S."/>
            <person name="Jogler M."/>
            <person name="Boedeker C."/>
            <person name="Pinto D."/>
            <person name="Vollmers J."/>
            <person name="Rivas-Marin E."/>
            <person name="Kohn T."/>
            <person name="Peeters S.H."/>
            <person name="Heuer A."/>
            <person name="Rast P."/>
            <person name="Oberbeckmann S."/>
            <person name="Bunk B."/>
            <person name="Jeske O."/>
            <person name="Meyerdierks A."/>
            <person name="Storesund J.E."/>
            <person name="Kallscheuer N."/>
            <person name="Luecker S."/>
            <person name="Lage O.M."/>
            <person name="Pohl T."/>
            <person name="Merkel B.J."/>
            <person name="Hornburger P."/>
            <person name="Mueller R.-W."/>
            <person name="Bruemmer F."/>
            <person name="Labrenz M."/>
            <person name="Spormann A.M."/>
            <person name="Op Den Camp H."/>
            <person name="Overmann J."/>
            <person name="Amann R."/>
            <person name="Jetten M.S.M."/>
            <person name="Mascher T."/>
            <person name="Medema M.H."/>
            <person name="Devos D.P."/>
            <person name="Kaster A.-K."/>
            <person name="Ovreas L."/>
            <person name="Rohde M."/>
            <person name="Galperin M.Y."/>
            <person name="Jogler C."/>
        </authorList>
    </citation>
    <scope>NUCLEOTIDE SEQUENCE [LARGE SCALE GENOMIC DNA]</scope>
    <source>
        <strain evidence="3 4">Enr8</strain>
    </source>
</reference>
<protein>
    <recommendedName>
        <fullName evidence="5">SLA1 homology domain-containing protein</fullName>
    </recommendedName>
</protein>
<keyword evidence="2" id="KW-0732">Signal</keyword>
<dbReference type="AlphaFoldDB" id="A0A5C5V3K0"/>
<evidence type="ECO:0000313" key="3">
    <source>
        <dbReference type="EMBL" id="TWT33128.1"/>
    </source>
</evidence>
<dbReference type="RefSeq" id="WP_146432719.1">
    <property type="nucleotide sequence ID" value="NZ_SJPF01000003.1"/>
</dbReference>